<dbReference type="AlphaFoldDB" id="A0A9P8FL02"/>
<organism evidence="1 2">
    <name type="scientific">Aureobasidium melanogenum</name>
    <name type="common">Aureobasidium pullulans var. melanogenum</name>
    <dbReference type="NCBI Taxonomy" id="46634"/>
    <lineage>
        <taxon>Eukaryota</taxon>
        <taxon>Fungi</taxon>
        <taxon>Dikarya</taxon>
        <taxon>Ascomycota</taxon>
        <taxon>Pezizomycotina</taxon>
        <taxon>Dothideomycetes</taxon>
        <taxon>Dothideomycetidae</taxon>
        <taxon>Dothideales</taxon>
        <taxon>Saccotheciaceae</taxon>
        <taxon>Aureobasidium</taxon>
    </lineage>
</organism>
<gene>
    <name evidence="1" type="ORF">KCU98_g10717</name>
</gene>
<feature type="non-terminal residue" evidence="1">
    <location>
        <position position="1"/>
    </location>
</feature>
<protein>
    <submittedName>
        <fullName evidence="1">Uncharacterized protein</fullName>
    </submittedName>
</protein>
<sequence>MPSRSDETNIPDLHAQILANLRITDPEIVRPAITTGTNGENWWAMIWNNEGEVIDCEGGYETTVAALRGLLEYTSHKIFKKWLKRVS</sequence>
<evidence type="ECO:0000313" key="1">
    <source>
        <dbReference type="EMBL" id="KAG9976444.1"/>
    </source>
</evidence>
<comment type="caution">
    <text evidence="1">The sequence shown here is derived from an EMBL/GenBank/DDBJ whole genome shotgun (WGS) entry which is preliminary data.</text>
</comment>
<proteinExistence type="predicted"/>
<reference evidence="1" key="1">
    <citation type="journal article" date="2021" name="J Fungi (Basel)">
        <title>Virulence traits and population genomics of the black yeast Aureobasidium melanogenum.</title>
        <authorList>
            <person name="Cernosa A."/>
            <person name="Sun X."/>
            <person name="Gostincar C."/>
            <person name="Fang C."/>
            <person name="Gunde-Cimerman N."/>
            <person name="Song Z."/>
        </authorList>
    </citation>
    <scope>NUCLEOTIDE SEQUENCE</scope>
    <source>
        <strain evidence="1">EXF-9298</strain>
    </source>
</reference>
<accession>A0A9P8FL02</accession>
<dbReference type="Proteomes" id="UP000729357">
    <property type="component" value="Unassembled WGS sequence"/>
</dbReference>
<keyword evidence="2" id="KW-1185">Reference proteome</keyword>
<evidence type="ECO:0000313" key="2">
    <source>
        <dbReference type="Proteomes" id="UP000729357"/>
    </source>
</evidence>
<reference evidence="1" key="2">
    <citation type="submission" date="2021-08" db="EMBL/GenBank/DDBJ databases">
        <authorList>
            <person name="Gostincar C."/>
            <person name="Sun X."/>
            <person name="Song Z."/>
            <person name="Gunde-Cimerman N."/>
        </authorList>
    </citation>
    <scope>NUCLEOTIDE SEQUENCE</scope>
    <source>
        <strain evidence="1">EXF-9298</strain>
    </source>
</reference>
<dbReference type="EMBL" id="JAHFXS010001624">
    <property type="protein sequence ID" value="KAG9976444.1"/>
    <property type="molecule type" value="Genomic_DNA"/>
</dbReference>
<name>A0A9P8FL02_AURME</name>